<reference evidence="9 10" key="1">
    <citation type="submission" date="2021-01" db="EMBL/GenBank/DDBJ databases">
        <title>Whole genome shotgun sequence of Planobispora siamensis NBRC 107568.</title>
        <authorList>
            <person name="Komaki H."/>
            <person name="Tamura T."/>
        </authorList>
    </citation>
    <scope>NUCLEOTIDE SEQUENCE [LARGE SCALE GENOMIC DNA]</scope>
    <source>
        <strain evidence="9 10">NBRC 107568</strain>
    </source>
</reference>
<keyword evidence="5 7" id="KW-0472">Membrane</keyword>
<keyword evidence="10" id="KW-1185">Reference proteome</keyword>
<evidence type="ECO:0000256" key="4">
    <source>
        <dbReference type="ARBA" id="ARBA00022989"/>
    </source>
</evidence>
<protein>
    <recommendedName>
        <fullName evidence="8">Cardiolipin synthase N-terminal domain-containing protein</fullName>
    </recommendedName>
</protein>
<evidence type="ECO:0000256" key="2">
    <source>
        <dbReference type="ARBA" id="ARBA00022475"/>
    </source>
</evidence>
<dbReference type="Proteomes" id="UP000619788">
    <property type="component" value="Unassembled WGS sequence"/>
</dbReference>
<evidence type="ECO:0000256" key="6">
    <source>
        <dbReference type="SAM" id="MobiDB-lite"/>
    </source>
</evidence>
<evidence type="ECO:0000313" key="10">
    <source>
        <dbReference type="Proteomes" id="UP000619788"/>
    </source>
</evidence>
<keyword evidence="2" id="KW-1003">Cell membrane</keyword>
<name>A0A8J3WMC4_9ACTN</name>
<dbReference type="EMBL" id="BOOJ01000064">
    <property type="protein sequence ID" value="GIH96304.1"/>
    <property type="molecule type" value="Genomic_DNA"/>
</dbReference>
<feature type="region of interest" description="Disordered" evidence="6">
    <location>
        <begin position="65"/>
        <end position="89"/>
    </location>
</feature>
<evidence type="ECO:0000256" key="5">
    <source>
        <dbReference type="ARBA" id="ARBA00023136"/>
    </source>
</evidence>
<evidence type="ECO:0000259" key="8">
    <source>
        <dbReference type="Pfam" id="PF13396"/>
    </source>
</evidence>
<proteinExistence type="predicted"/>
<feature type="domain" description="Cardiolipin synthase N-terminal" evidence="8">
    <location>
        <begin position="18"/>
        <end position="61"/>
    </location>
</feature>
<keyword evidence="3 7" id="KW-0812">Transmembrane</keyword>
<comment type="subcellular location">
    <subcellularLocation>
        <location evidence="1">Cell membrane</location>
        <topology evidence="1">Multi-pass membrane protein</topology>
    </subcellularLocation>
</comment>
<sequence length="89" mass="9408">MSPRQRGAVIALASIEFALTSAAAVDLWLRPQSGVRGHKALWWPVIFVQPVGPILYLLLGRHPGDTGTAPSPPAPEPAPAERRAVAPSP</sequence>
<gene>
    <name evidence="9" type="ORF">Psi01_69340</name>
</gene>
<evidence type="ECO:0000256" key="1">
    <source>
        <dbReference type="ARBA" id="ARBA00004651"/>
    </source>
</evidence>
<feature type="compositionally biased region" description="Basic and acidic residues" evidence="6">
    <location>
        <begin position="79"/>
        <end position="89"/>
    </location>
</feature>
<accession>A0A8J3WMC4</accession>
<evidence type="ECO:0000313" key="9">
    <source>
        <dbReference type="EMBL" id="GIH96304.1"/>
    </source>
</evidence>
<dbReference type="Pfam" id="PF13396">
    <property type="entry name" value="PLDc_N"/>
    <property type="match status" value="1"/>
</dbReference>
<comment type="caution">
    <text evidence="9">The sequence shown here is derived from an EMBL/GenBank/DDBJ whole genome shotgun (WGS) entry which is preliminary data.</text>
</comment>
<evidence type="ECO:0000256" key="3">
    <source>
        <dbReference type="ARBA" id="ARBA00022692"/>
    </source>
</evidence>
<dbReference type="AlphaFoldDB" id="A0A8J3WMC4"/>
<evidence type="ECO:0000256" key="7">
    <source>
        <dbReference type="SAM" id="Phobius"/>
    </source>
</evidence>
<keyword evidence="4 7" id="KW-1133">Transmembrane helix</keyword>
<dbReference type="InterPro" id="IPR027379">
    <property type="entry name" value="CLS_N"/>
</dbReference>
<dbReference type="GO" id="GO:0005886">
    <property type="term" value="C:plasma membrane"/>
    <property type="evidence" value="ECO:0007669"/>
    <property type="project" value="UniProtKB-SubCell"/>
</dbReference>
<feature type="transmembrane region" description="Helical" evidence="7">
    <location>
        <begin position="40"/>
        <end position="59"/>
    </location>
</feature>
<organism evidence="9 10">
    <name type="scientific">Planobispora siamensis</name>
    <dbReference type="NCBI Taxonomy" id="936338"/>
    <lineage>
        <taxon>Bacteria</taxon>
        <taxon>Bacillati</taxon>
        <taxon>Actinomycetota</taxon>
        <taxon>Actinomycetes</taxon>
        <taxon>Streptosporangiales</taxon>
        <taxon>Streptosporangiaceae</taxon>
        <taxon>Planobispora</taxon>
    </lineage>
</organism>